<dbReference type="Gene3D" id="1.10.1740.10">
    <property type="match status" value="1"/>
</dbReference>
<feature type="domain" description="RNA polymerase sigma factor 70 region 4 type 2" evidence="6">
    <location>
        <begin position="112"/>
        <end position="164"/>
    </location>
</feature>
<dbReference type="InterPro" id="IPR039425">
    <property type="entry name" value="RNA_pol_sigma-70-like"/>
</dbReference>
<dbReference type="InterPro" id="IPR007627">
    <property type="entry name" value="RNA_pol_sigma70_r2"/>
</dbReference>
<reference evidence="7 8" key="1">
    <citation type="submission" date="2018-02" db="EMBL/GenBank/DDBJ databases">
        <title>Genomic analysis of the strain RR4-38 isolated from a seawater recirculating aquaculture system.</title>
        <authorList>
            <person name="Kim Y.-S."/>
            <person name="Jang Y.H."/>
            <person name="Kim K.-H."/>
        </authorList>
    </citation>
    <scope>NUCLEOTIDE SEQUENCE [LARGE SCALE GENOMIC DNA]</scope>
    <source>
        <strain evidence="7 8">RR4-38</strain>
    </source>
</reference>
<keyword evidence="2" id="KW-0805">Transcription regulation</keyword>
<keyword evidence="8" id="KW-1185">Reference proteome</keyword>
<dbReference type="SUPFAM" id="SSF88946">
    <property type="entry name" value="Sigma2 domain of RNA polymerase sigma factors"/>
    <property type="match status" value="1"/>
</dbReference>
<evidence type="ECO:0000256" key="3">
    <source>
        <dbReference type="ARBA" id="ARBA00023082"/>
    </source>
</evidence>
<dbReference type="Pfam" id="PF04542">
    <property type="entry name" value="Sigma70_r2"/>
    <property type="match status" value="1"/>
</dbReference>
<dbReference type="Pfam" id="PF08281">
    <property type="entry name" value="Sigma70_r4_2"/>
    <property type="match status" value="1"/>
</dbReference>
<organism evidence="7 8">
    <name type="scientific">Pukyongia salina</name>
    <dbReference type="NCBI Taxonomy" id="2094025"/>
    <lineage>
        <taxon>Bacteria</taxon>
        <taxon>Pseudomonadati</taxon>
        <taxon>Bacteroidota</taxon>
        <taxon>Flavobacteriia</taxon>
        <taxon>Flavobacteriales</taxon>
        <taxon>Flavobacteriaceae</taxon>
        <taxon>Pukyongia</taxon>
    </lineage>
</organism>
<feature type="domain" description="RNA polymerase sigma-70 region 2" evidence="5">
    <location>
        <begin position="18"/>
        <end position="82"/>
    </location>
</feature>
<dbReference type="SUPFAM" id="SSF88659">
    <property type="entry name" value="Sigma3 and sigma4 domains of RNA polymerase sigma factors"/>
    <property type="match status" value="1"/>
</dbReference>
<dbReference type="RefSeq" id="WP_105214484.1">
    <property type="nucleotide sequence ID" value="NZ_CP027062.1"/>
</dbReference>
<evidence type="ECO:0000259" key="6">
    <source>
        <dbReference type="Pfam" id="PF08281"/>
    </source>
</evidence>
<evidence type="ECO:0000256" key="2">
    <source>
        <dbReference type="ARBA" id="ARBA00023015"/>
    </source>
</evidence>
<dbReference type="AlphaFoldDB" id="A0A2S0HTT8"/>
<dbReference type="Gene3D" id="1.10.10.10">
    <property type="entry name" value="Winged helix-like DNA-binding domain superfamily/Winged helix DNA-binding domain"/>
    <property type="match status" value="1"/>
</dbReference>
<dbReference type="KEGG" id="aue:C5O00_02075"/>
<dbReference type="GO" id="GO:0016987">
    <property type="term" value="F:sigma factor activity"/>
    <property type="evidence" value="ECO:0007669"/>
    <property type="project" value="UniProtKB-KW"/>
</dbReference>
<keyword evidence="3" id="KW-0731">Sigma factor</keyword>
<evidence type="ECO:0000313" key="8">
    <source>
        <dbReference type="Proteomes" id="UP000238442"/>
    </source>
</evidence>
<protein>
    <submittedName>
        <fullName evidence="7">RNA polymerase subunit sigma-70</fullName>
    </submittedName>
</protein>
<dbReference type="NCBIfam" id="TIGR02937">
    <property type="entry name" value="sigma70-ECF"/>
    <property type="match status" value="1"/>
</dbReference>
<dbReference type="InterPro" id="IPR036388">
    <property type="entry name" value="WH-like_DNA-bd_sf"/>
</dbReference>
<keyword evidence="4" id="KW-0804">Transcription</keyword>
<dbReference type="EMBL" id="CP027062">
    <property type="protein sequence ID" value="AVI50018.1"/>
    <property type="molecule type" value="Genomic_DNA"/>
</dbReference>
<evidence type="ECO:0000313" key="7">
    <source>
        <dbReference type="EMBL" id="AVI50018.1"/>
    </source>
</evidence>
<dbReference type="InterPro" id="IPR013325">
    <property type="entry name" value="RNA_pol_sigma_r2"/>
</dbReference>
<dbReference type="InterPro" id="IPR014284">
    <property type="entry name" value="RNA_pol_sigma-70_dom"/>
</dbReference>
<dbReference type="CDD" id="cd06171">
    <property type="entry name" value="Sigma70_r4"/>
    <property type="match status" value="1"/>
</dbReference>
<proteinExistence type="inferred from homology"/>
<comment type="similarity">
    <text evidence="1">Belongs to the sigma-70 factor family. ECF subfamily.</text>
</comment>
<dbReference type="GO" id="GO:0003677">
    <property type="term" value="F:DNA binding"/>
    <property type="evidence" value="ECO:0007669"/>
    <property type="project" value="InterPro"/>
</dbReference>
<dbReference type="Proteomes" id="UP000238442">
    <property type="component" value="Chromosome"/>
</dbReference>
<sequence>MPTPLFKNVCDEQFFSKLYDQYSKDLHDFIYYKYGEHFDPEDKVHEAFIKLWKNCKRVAPDKAKSFLFTVINNITLNDIKHKKVVLKHQKLKPKEHTHETPQFIMEETEYLEKYQAALAKLPEGQRVAFLLNRVEGKRHKEIAEMLNISRKAVEKRIYTALEKLRREIDGI</sequence>
<accession>A0A2S0HTT8</accession>
<dbReference type="InterPro" id="IPR013249">
    <property type="entry name" value="RNA_pol_sigma70_r4_t2"/>
</dbReference>
<dbReference type="InterPro" id="IPR013324">
    <property type="entry name" value="RNA_pol_sigma_r3/r4-like"/>
</dbReference>
<dbReference type="PANTHER" id="PTHR43133:SF46">
    <property type="entry name" value="RNA POLYMERASE SIGMA-70 FACTOR ECF SUBFAMILY"/>
    <property type="match status" value="1"/>
</dbReference>
<evidence type="ECO:0000259" key="5">
    <source>
        <dbReference type="Pfam" id="PF04542"/>
    </source>
</evidence>
<evidence type="ECO:0000256" key="4">
    <source>
        <dbReference type="ARBA" id="ARBA00023163"/>
    </source>
</evidence>
<gene>
    <name evidence="7" type="ORF">C5O00_02075</name>
</gene>
<evidence type="ECO:0000256" key="1">
    <source>
        <dbReference type="ARBA" id="ARBA00010641"/>
    </source>
</evidence>
<dbReference type="PANTHER" id="PTHR43133">
    <property type="entry name" value="RNA POLYMERASE ECF-TYPE SIGMA FACTO"/>
    <property type="match status" value="1"/>
</dbReference>
<name>A0A2S0HTT8_9FLAO</name>
<dbReference type="OrthoDB" id="659855at2"/>
<dbReference type="GO" id="GO:0006352">
    <property type="term" value="P:DNA-templated transcription initiation"/>
    <property type="evidence" value="ECO:0007669"/>
    <property type="project" value="InterPro"/>
</dbReference>